<protein>
    <recommendedName>
        <fullName evidence="1">Transposase IS200-like domain-containing protein</fullName>
    </recommendedName>
</protein>
<dbReference type="InterPro" id="IPR002686">
    <property type="entry name" value="Transposase_17"/>
</dbReference>
<dbReference type="STRING" id="1304284.L21TH_2639"/>
<proteinExistence type="predicted"/>
<dbReference type="PATRIC" id="fig|1304284.3.peg.2593"/>
<dbReference type="GO" id="GO:0006313">
    <property type="term" value="P:DNA transposition"/>
    <property type="evidence" value="ECO:0007669"/>
    <property type="project" value="InterPro"/>
</dbReference>
<gene>
    <name evidence="2" type="ORF">L21TH_2639</name>
</gene>
<evidence type="ECO:0000313" key="3">
    <source>
        <dbReference type="Proteomes" id="UP000013378"/>
    </source>
</evidence>
<organism evidence="2 3">
    <name type="scientific">Caldisalinibacter kiritimatiensis</name>
    <dbReference type="NCBI Taxonomy" id="1304284"/>
    <lineage>
        <taxon>Bacteria</taxon>
        <taxon>Bacillati</taxon>
        <taxon>Bacillota</taxon>
        <taxon>Tissierellia</taxon>
        <taxon>Tissierellales</taxon>
        <taxon>Thermohalobacteraceae</taxon>
        <taxon>Caldisalinibacter</taxon>
    </lineage>
</organism>
<keyword evidence="3" id="KW-1185">Reference proteome</keyword>
<dbReference type="GO" id="GO:0003677">
    <property type="term" value="F:DNA binding"/>
    <property type="evidence" value="ECO:0007669"/>
    <property type="project" value="InterPro"/>
</dbReference>
<dbReference type="eggNOG" id="COG1943">
    <property type="taxonomic scope" value="Bacteria"/>
</dbReference>
<name>R1ARU1_9FIRM</name>
<dbReference type="PANTHER" id="PTHR34322">
    <property type="entry name" value="TRANSPOSASE, Y1_TNP DOMAIN-CONTAINING"/>
    <property type="match status" value="1"/>
</dbReference>
<dbReference type="Pfam" id="PF01797">
    <property type="entry name" value="Y1_Tnp"/>
    <property type="match status" value="1"/>
</dbReference>
<reference evidence="2 3" key="1">
    <citation type="journal article" date="2015" name="Geomicrobiol. J.">
        <title>Caldisalinibacter kiritimatiensis gen. nov., sp. nov., a moderately thermohalophilic thiosulfate-reducing bacterium from a hypersaline microbial mat.</title>
        <authorList>
            <person name="Ben Hania W."/>
            <person name="Joseph M."/>
            <person name="Fiebig A."/>
            <person name="Bunk B."/>
            <person name="Klenk H.-P."/>
            <person name="Fardeau M.-L."/>
            <person name="Spring S."/>
        </authorList>
    </citation>
    <scope>NUCLEOTIDE SEQUENCE [LARGE SCALE GENOMIC DNA]</scope>
    <source>
        <strain evidence="2 3">L21-TH-D2</strain>
    </source>
</reference>
<comment type="caution">
    <text evidence="2">The sequence shown here is derived from an EMBL/GenBank/DDBJ whole genome shotgun (WGS) entry which is preliminary data.</text>
</comment>
<dbReference type="OrthoDB" id="9788881at2"/>
<dbReference type="Gene3D" id="3.30.70.1290">
    <property type="entry name" value="Transposase IS200-like"/>
    <property type="match status" value="1"/>
</dbReference>
<sequence>MTRGNEKKDIFIDDYDRERYLGILLKTKDKMKFDIYAYCLMNNHVHLLIKEYDENLSEVMHSLNMNYARFFNNKYDRVGHLFQGRYKSEIIDTLNYLLTVTRYIHNNPVKAKVVKRPNQYKWSSYSCYLEKSIDNKIVTTDFVLGIFSEDLADARDRFISFSNIVTDDTVMDIEDDKGKIKTKEEALEYIIHLLRSNGMSLDDLYTKTRQIKGTIIERIIYELKEKSTLSYNDLSKLLKVSKSTINRILKH</sequence>
<dbReference type="Proteomes" id="UP000013378">
    <property type="component" value="Unassembled WGS sequence"/>
</dbReference>
<accession>R1ARU1</accession>
<dbReference type="EMBL" id="ARZA01000277">
    <property type="protein sequence ID" value="EOC99381.1"/>
    <property type="molecule type" value="Genomic_DNA"/>
</dbReference>
<dbReference type="Pfam" id="PF13412">
    <property type="entry name" value="HTH_24"/>
    <property type="match status" value="1"/>
</dbReference>
<feature type="domain" description="Transposase IS200-like" evidence="1">
    <location>
        <begin position="1"/>
        <end position="107"/>
    </location>
</feature>
<evidence type="ECO:0000259" key="1">
    <source>
        <dbReference type="SMART" id="SM01321"/>
    </source>
</evidence>
<dbReference type="PANTHER" id="PTHR34322:SF2">
    <property type="entry name" value="TRANSPOSASE IS200-LIKE DOMAIN-CONTAINING PROTEIN"/>
    <property type="match status" value="1"/>
</dbReference>
<dbReference type="AlphaFoldDB" id="R1ARU1"/>
<dbReference type="GO" id="GO:0004803">
    <property type="term" value="F:transposase activity"/>
    <property type="evidence" value="ECO:0007669"/>
    <property type="project" value="InterPro"/>
</dbReference>
<evidence type="ECO:0000313" key="2">
    <source>
        <dbReference type="EMBL" id="EOC99381.1"/>
    </source>
</evidence>
<dbReference type="SMART" id="SM01321">
    <property type="entry name" value="Y1_Tnp"/>
    <property type="match status" value="1"/>
</dbReference>
<dbReference type="InterPro" id="IPR036515">
    <property type="entry name" value="Transposase_17_sf"/>
</dbReference>
<dbReference type="SUPFAM" id="SSF143422">
    <property type="entry name" value="Transposase IS200-like"/>
    <property type="match status" value="1"/>
</dbReference>